<keyword evidence="1" id="KW-0488">Methylation</keyword>
<name>A0ABR6VG72_9FIRM</name>
<feature type="domain" description="Type II secretion system protein GspG C-terminal" evidence="3">
    <location>
        <begin position="42"/>
        <end position="80"/>
    </location>
</feature>
<dbReference type="InterPro" id="IPR045584">
    <property type="entry name" value="Pilin-like"/>
</dbReference>
<evidence type="ECO:0000259" key="3">
    <source>
        <dbReference type="Pfam" id="PF08334"/>
    </source>
</evidence>
<reference evidence="4 5" key="1">
    <citation type="submission" date="2020-08" db="EMBL/GenBank/DDBJ databases">
        <authorList>
            <person name="Liu C."/>
            <person name="Sun Q."/>
        </authorList>
    </citation>
    <scope>NUCLEOTIDE SEQUENCE [LARGE SCALE GENOMIC DNA]</scope>
    <source>
        <strain evidence="4 5">NSJ-59</strain>
    </source>
</reference>
<accession>A0ABR6VG72</accession>
<dbReference type="PRINTS" id="PR00813">
    <property type="entry name" value="BCTERIALGSPG"/>
</dbReference>
<gene>
    <name evidence="4" type="ORF">H8J70_02785</name>
</gene>
<dbReference type="Pfam" id="PF08334">
    <property type="entry name" value="T2SSG"/>
    <property type="match status" value="1"/>
</dbReference>
<dbReference type="InterPro" id="IPR012902">
    <property type="entry name" value="N_methyl_site"/>
</dbReference>
<dbReference type="NCBIfam" id="TIGR02532">
    <property type="entry name" value="IV_pilin_GFxxxE"/>
    <property type="match status" value="1"/>
</dbReference>
<sequence length="127" mass="13508">MLTLGKKWRKPVKNGFSLLEMLVAVSIILAIATVAVPKFSTAGDKANQAKIQTDLRTISNAAALYKFDTGEYPASVQVLADDKYLEFVPQPPKGAEAYSIADGIVKVTLNGTTYSSDDPEGTAATPT</sequence>
<dbReference type="Gene3D" id="3.30.700.10">
    <property type="entry name" value="Glycoprotein, Type 4 Pilin"/>
    <property type="match status" value="1"/>
</dbReference>
<organism evidence="4 5">
    <name type="scientific">Megasphaera hominis</name>
    <dbReference type="NCBI Taxonomy" id="159836"/>
    <lineage>
        <taxon>Bacteria</taxon>
        <taxon>Bacillati</taxon>
        <taxon>Bacillota</taxon>
        <taxon>Negativicutes</taxon>
        <taxon>Veillonellales</taxon>
        <taxon>Veillonellaceae</taxon>
        <taxon>Megasphaera</taxon>
    </lineage>
</organism>
<dbReference type="SUPFAM" id="SSF54523">
    <property type="entry name" value="Pili subunits"/>
    <property type="match status" value="1"/>
</dbReference>
<keyword evidence="5" id="KW-1185">Reference proteome</keyword>
<feature type="transmembrane region" description="Helical" evidence="2">
    <location>
        <begin position="16"/>
        <end position="36"/>
    </location>
</feature>
<evidence type="ECO:0000313" key="5">
    <source>
        <dbReference type="Proteomes" id="UP000606870"/>
    </source>
</evidence>
<dbReference type="InterPro" id="IPR000983">
    <property type="entry name" value="Bac_GSPG_pilin"/>
</dbReference>
<proteinExistence type="predicted"/>
<keyword evidence="2" id="KW-0812">Transmembrane</keyword>
<dbReference type="Proteomes" id="UP000606870">
    <property type="component" value="Unassembled WGS sequence"/>
</dbReference>
<keyword evidence="2" id="KW-1133">Transmembrane helix</keyword>
<evidence type="ECO:0000256" key="1">
    <source>
        <dbReference type="ARBA" id="ARBA00022481"/>
    </source>
</evidence>
<keyword evidence="2" id="KW-0472">Membrane</keyword>
<dbReference type="EMBL" id="JACOGK010000005">
    <property type="protein sequence ID" value="MBC3536186.1"/>
    <property type="molecule type" value="Genomic_DNA"/>
</dbReference>
<evidence type="ECO:0000256" key="2">
    <source>
        <dbReference type="SAM" id="Phobius"/>
    </source>
</evidence>
<comment type="caution">
    <text evidence="4">The sequence shown here is derived from an EMBL/GenBank/DDBJ whole genome shotgun (WGS) entry which is preliminary data.</text>
</comment>
<dbReference type="RefSeq" id="WP_186502344.1">
    <property type="nucleotide sequence ID" value="NZ_JACOGK010000005.1"/>
</dbReference>
<protein>
    <submittedName>
        <fullName evidence="4">Prepilin-type N-terminal cleavage/methylation domain-containing protein</fullName>
    </submittedName>
</protein>
<dbReference type="Pfam" id="PF07963">
    <property type="entry name" value="N_methyl"/>
    <property type="match status" value="1"/>
</dbReference>
<evidence type="ECO:0000313" key="4">
    <source>
        <dbReference type="EMBL" id="MBC3536186.1"/>
    </source>
</evidence>
<dbReference type="InterPro" id="IPR013545">
    <property type="entry name" value="T2SS_protein-GspG_C"/>
</dbReference>